<sequence length="142" mass="15324">DGSMFSGIPMLRAGYNSLIDMAKVSGSSAEGFLKNASRQLAVNYTKDNVTPASLAQSMGVDIEELTDIMNENIEALNSGIDAAMFTMGADAKVLAVTPADPKPTWEVAAPTSSLHQWHFRSPSFSGSKPDALRAMRTRCRRR</sequence>
<dbReference type="EMBL" id="JACJFM010000090">
    <property type="protein sequence ID" value="MBB1489682.1"/>
    <property type="molecule type" value="Genomic_DNA"/>
</dbReference>
<evidence type="ECO:0000313" key="2">
    <source>
        <dbReference type="Proteomes" id="UP000565262"/>
    </source>
</evidence>
<dbReference type="AlphaFoldDB" id="A0A839IXW8"/>
<accession>A0A839IXW8</accession>
<organism evidence="1 2">
    <name type="scientific">Oceanospirillum sediminis</name>
    <dbReference type="NCBI Taxonomy" id="2760088"/>
    <lineage>
        <taxon>Bacteria</taxon>
        <taxon>Pseudomonadati</taxon>
        <taxon>Pseudomonadota</taxon>
        <taxon>Gammaproteobacteria</taxon>
        <taxon>Oceanospirillales</taxon>
        <taxon>Oceanospirillaceae</taxon>
        <taxon>Oceanospirillum</taxon>
    </lineage>
</organism>
<comment type="caution">
    <text evidence="1">The sequence shown here is derived from an EMBL/GenBank/DDBJ whole genome shotgun (WGS) entry which is preliminary data.</text>
</comment>
<name>A0A839IXW8_9GAMM</name>
<dbReference type="RefSeq" id="WP_220495842.1">
    <property type="nucleotide sequence ID" value="NZ_JACJFM010000090.1"/>
</dbReference>
<evidence type="ECO:0000313" key="1">
    <source>
        <dbReference type="EMBL" id="MBB1489682.1"/>
    </source>
</evidence>
<feature type="non-terminal residue" evidence="1">
    <location>
        <position position="1"/>
    </location>
</feature>
<proteinExistence type="predicted"/>
<keyword evidence="2" id="KW-1185">Reference proteome</keyword>
<gene>
    <name evidence="1" type="ORF">H4O21_24030</name>
</gene>
<protein>
    <submittedName>
        <fullName evidence="1">Uncharacterized protein</fullName>
    </submittedName>
</protein>
<reference evidence="1 2" key="1">
    <citation type="submission" date="2020-08" db="EMBL/GenBank/DDBJ databases">
        <title>Oceanospirillum sp. nov. isolated from marine sediment.</title>
        <authorList>
            <person name="Ji X."/>
        </authorList>
    </citation>
    <scope>NUCLEOTIDE SEQUENCE [LARGE SCALE GENOMIC DNA]</scope>
    <source>
        <strain evidence="1 2">D5</strain>
    </source>
</reference>
<dbReference type="Proteomes" id="UP000565262">
    <property type="component" value="Unassembled WGS sequence"/>
</dbReference>